<gene>
    <name evidence="1" type="ORF">CKO40_02125</name>
</gene>
<reference evidence="1" key="2">
    <citation type="journal article" date="2020" name="Microorganisms">
        <title>Osmotic Adaptation and Compatible Solute Biosynthesis of Phototrophic Bacteria as Revealed from Genome Analyses.</title>
        <authorList>
            <person name="Imhoff J.F."/>
            <person name="Rahn T."/>
            <person name="Kunzel S."/>
            <person name="Keller A."/>
            <person name="Neulinger S.C."/>
        </authorList>
    </citation>
    <scope>NUCLEOTIDE SEQUENCE</scope>
    <source>
        <strain evidence="1">DSM 11080</strain>
    </source>
</reference>
<organism evidence="1 2">
    <name type="scientific">Halochromatium glycolicum</name>
    <dbReference type="NCBI Taxonomy" id="85075"/>
    <lineage>
        <taxon>Bacteria</taxon>
        <taxon>Pseudomonadati</taxon>
        <taxon>Pseudomonadota</taxon>
        <taxon>Gammaproteobacteria</taxon>
        <taxon>Chromatiales</taxon>
        <taxon>Chromatiaceae</taxon>
        <taxon>Halochromatium</taxon>
    </lineage>
</organism>
<evidence type="ECO:0000313" key="1">
    <source>
        <dbReference type="EMBL" id="MBK1703377.1"/>
    </source>
</evidence>
<comment type="caution">
    <text evidence="1">The sequence shown here is derived from an EMBL/GenBank/DDBJ whole genome shotgun (WGS) entry which is preliminary data.</text>
</comment>
<keyword evidence="2" id="KW-1185">Reference proteome</keyword>
<dbReference type="EMBL" id="NRSJ01000002">
    <property type="protein sequence ID" value="MBK1703377.1"/>
    <property type="molecule type" value="Genomic_DNA"/>
</dbReference>
<sequence>MPLNLLAKPIIGRAECALYQAQQGLAFAAALALFDTLVAALLDLPIDTGPHDGLCWCIQRRALGITL</sequence>
<dbReference type="RefSeq" id="WP_200344283.1">
    <property type="nucleotide sequence ID" value="NZ_NRSJ01000002.1"/>
</dbReference>
<dbReference type="Proteomes" id="UP001296776">
    <property type="component" value="Unassembled WGS sequence"/>
</dbReference>
<name>A0AAJ0U1Z4_9GAMM</name>
<protein>
    <submittedName>
        <fullName evidence="1">Uncharacterized protein</fullName>
    </submittedName>
</protein>
<proteinExistence type="predicted"/>
<reference evidence="1" key="1">
    <citation type="submission" date="2017-08" db="EMBL/GenBank/DDBJ databases">
        <authorList>
            <person name="Imhoff J.F."/>
            <person name="Rahn T."/>
            <person name="Kuenzel S."/>
            <person name="Neulinger S.C."/>
        </authorList>
    </citation>
    <scope>NUCLEOTIDE SEQUENCE</scope>
    <source>
        <strain evidence="1">DSM 11080</strain>
    </source>
</reference>
<evidence type="ECO:0000313" key="2">
    <source>
        <dbReference type="Proteomes" id="UP001296776"/>
    </source>
</evidence>
<dbReference type="AlphaFoldDB" id="A0AAJ0U1Z4"/>
<accession>A0AAJ0U1Z4</accession>